<sequence>MREDPLNIRLNSKFLGTKEQRQNIVDAVDSEVRPASAARIFETQSGEHLDWHQVNYLKRVKGKNASLPNETPADKLIRELSSDASKSFILLFADIDVGSSLITIKTKKRKTNNALPIDEIVGDTLGNEIDNPKIFAQTLRGRRDKMRHTTSNQLLLAGGLRFRQTNS</sequence>
<evidence type="ECO:0000313" key="2">
    <source>
        <dbReference type="Proteomes" id="UP000266841"/>
    </source>
</evidence>
<keyword evidence="2" id="KW-1185">Reference proteome</keyword>
<proteinExistence type="predicted"/>
<reference evidence="1 2" key="1">
    <citation type="journal article" date="2012" name="Genome Biol.">
        <title>Genome and low-iron response of an oceanic diatom adapted to chronic iron limitation.</title>
        <authorList>
            <person name="Lommer M."/>
            <person name="Specht M."/>
            <person name="Roy A.S."/>
            <person name="Kraemer L."/>
            <person name="Andreson R."/>
            <person name="Gutowska M.A."/>
            <person name="Wolf J."/>
            <person name="Bergner S.V."/>
            <person name="Schilhabel M.B."/>
            <person name="Klostermeier U.C."/>
            <person name="Beiko R.G."/>
            <person name="Rosenstiel P."/>
            <person name="Hippler M."/>
            <person name="Laroche J."/>
        </authorList>
    </citation>
    <scope>NUCLEOTIDE SEQUENCE [LARGE SCALE GENOMIC DNA]</scope>
    <source>
        <strain evidence="1 2">CCMP1005</strain>
    </source>
</reference>
<comment type="caution">
    <text evidence="1">The sequence shown here is derived from an EMBL/GenBank/DDBJ whole genome shotgun (WGS) entry which is preliminary data.</text>
</comment>
<dbReference type="AlphaFoldDB" id="K0SCM2"/>
<evidence type="ECO:0000313" key="1">
    <source>
        <dbReference type="EMBL" id="EJK56457.1"/>
    </source>
</evidence>
<protein>
    <submittedName>
        <fullName evidence="1">Uncharacterized protein</fullName>
    </submittedName>
</protein>
<name>K0SCM2_THAOC</name>
<organism evidence="1 2">
    <name type="scientific">Thalassiosira oceanica</name>
    <name type="common">Marine diatom</name>
    <dbReference type="NCBI Taxonomy" id="159749"/>
    <lineage>
        <taxon>Eukaryota</taxon>
        <taxon>Sar</taxon>
        <taxon>Stramenopiles</taxon>
        <taxon>Ochrophyta</taxon>
        <taxon>Bacillariophyta</taxon>
        <taxon>Coscinodiscophyceae</taxon>
        <taxon>Thalassiosirophycidae</taxon>
        <taxon>Thalassiosirales</taxon>
        <taxon>Thalassiosiraceae</taxon>
        <taxon>Thalassiosira</taxon>
    </lineage>
</organism>
<accession>K0SCM2</accession>
<gene>
    <name evidence="1" type="ORF">THAOC_23651</name>
</gene>
<dbReference type="Proteomes" id="UP000266841">
    <property type="component" value="Unassembled WGS sequence"/>
</dbReference>
<dbReference type="EMBL" id="AGNL01031379">
    <property type="protein sequence ID" value="EJK56457.1"/>
    <property type="molecule type" value="Genomic_DNA"/>
</dbReference>